<evidence type="ECO:0000313" key="2">
    <source>
        <dbReference type="Proteomes" id="UP000292052"/>
    </source>
</evidence>
<dbReference type="Proteomes" id="UP000292052">
    <property type="component" value="Unassembled WGS sequence"/>
</dbReference>
<keyword evidence="2" id="KW-1185">Reference proteome</keyword>
<reference evidence="1 2" key="1">
    <citation type="submission" date="2017-03" db="EMBL/GenBank/DDBJ databases">
        <title>Genome of the blue death feigning beetle - Asbolus verrucosus.</title>
        <authorList>
            <person name="Rider S.D."/>
        </authorList>
    </citation>
    <scope>NUCLEOTIDE SEQUENCE [LARGE SCALE GENOMIC DNA]</scope>
    <source>
        <strain evidence="1">Butters</strain>
        <tissue evidence="1">Head and leg muscle</tissue>
    </source>
</reference>
<accession>A0A482WB81</accession>
<dbReference type="OrthoDB" id="6133115at2759"/>
<sequence length="155" mass="17703">MASGKDGHKYLKKSKRHPRILRKILQQPLATNWGLGGYNPYQLVTVDKDSFEYDFVKNVFDETSRELCIKEGVSFAPEVSYARHYTSGENVFFLVKVLVANSTIGNFTTKIPPSGYDTTQNVKGTVIVKYEDDDFYPQYVIYAASLFEILRDLLI</sequence>
<dbReference type="GO" id="GO:0005634">
    <property type="term" value="C:nucleus"/>
    <property type="evidence" value="ECO:0007669"/>
    <property type="project" value="TreeGrafter"/>
</dbReference>
<organism evidence="1 2">
    <name type="scientific">Asbolus verrucosus</name>
    <name type="common">Desert ironclad beetle</name>
    <dbReference type="NCBI Taxonomy" id="1661398"/>
    <lineage>
        <taxon>Eukaryota</taxon>
        <taxon>Metazoa</taxon>
        <taxon>Ecdysozoa</taxon>
        <taxon>Arthropoda</taxon>
        <taxon>Hexapoda</taxon>
        <taxon>Insecta</taxon>
        <taxon>Pterygota</taxon>
        <taxon>Neoptera</taxon>
        <taxon>Endopterygota</taxon>
        <taxon>Coleoptera</taxon>
        <taxon>Polyphaga</taxon>
        <taxon>Cucujiformia</taxon>
        <taxon>Tenebrionidae</taxon>
        <taxon>Pimeliinae</taxon>
        <taxon>Asbolus</taxon>
    </lineage>
</organism>
<dbReference type="GO" id="GO:1990404">
    <property type="term" value="F:NAD+-protein mono-ADP-ribosyltransferase activity"/>
    <property type="evidence" value="ECO:0007669"/>
    <property type="project" value="TreeGrafter"/>
</dbReference>
<dbReference type="Gene3D" id="3.90.228.10">
    <property type="match status" value="1"/>
</dbReference>
<name>A0A482WB81_ASBVE</name>
<gene>
    <name evidence="1" type="ORF">BDFB_010479</name>
</gene>
<dbReference type="InterPro" id="IPR051712">
    <property type="entry name" value="ARTD-AVP"/>
</dbReference>
<evidence type="ECO:0000313" key="1">
    <source>
        <dbReference type="EMBL" id="RZC41783.1"/>
    </source>
</evidence>
<dbReference type="PANTHER" id="PTHR45740:SF2">
    <property type="entry name" value="POLY [ADP-RIBOSE] POLYMERASE"/>
    <property type="match status" value="1"/>
</dbReference>
<dbReference type="PANTHER" id="PTHR45740">
    <property type="entry name" value="POLY [ADP-RIBOSE] POLYMERASE"/>
    <property type="match status" value="1"/>
</dbReference>
<comment type="caution">
    <text evidence="1">The sequence shown here is derived from an EMBL/GenBank/DDBJ whole genome shotgun (WGS) entry which is preliminary data.</text>
</comment>
<dbReference type="SUPFAM" id="SSF56399">
    <property type="entry name" value="ADP-ribosylation"/>
    <property type="match status" value="1"/>
</dbReference>
<dbReference type="GO" id="GO:0003950">
    <property type="term" value="F:NAD+ poly-ADP-ribosyltransferase activity"/>
    <property type="evidence" value="ECO:0007669"/>
    <property type="project" value="TreeGrafter"/>
</dbReference>
<proteinExistence type="predicted"/>
<dbReference type="AlphaFoldDB" id="A0A482WB81"/>
<protein>
    <submittedName>
        <fullName evidence="1">Uncharacterized protein</fullName>
    </submittedName>
</protein>
<dbReference type="EMBL" id="QDEB01014049">
    <property type="protein sequence ID" value="RZC41783.1"/>
    <property type="molecule type" value="Genomic_DNA"/>
</dbReference>